<keyword evidence="2" id="KW-1185">Reference proteome</keyword>
<dbReference type="AlphaFoldDB" id="A0A9E6TUV8"/>
<gene>
    <name evidence="1" type="ORF">HU752_012490</name>
</gene>
<reference evidence="1 2" key="2">
    <citation type="journal article" date="2021" name="Microorganisms">
        <title>The Ever-Expanding Pseudomonas Genus: Description of 43 New Species and Partition of the Pseudomonas putida Group.</title>
        <authorList>
            <person name="Girard L."/>
            <person name="Lood C."/>
            <person name="Hofte M."/>
            <person name="Vandamme P."/>
            <person name="Rokni-Zadeh H."/>
            <person name="van Noort V."/>
            <person name="Lavigne R."/>
            <person name="De Mot R."/>
        </authorList>
    </citation>
    <scope>NUCLEOTIDE SEQUENCE [LARGE SCALE GENOMIC DNA]</scope>
    <source>
        <strain evidence="1 2">RW8P3</strain>
    </source>
</reference>
<proteinExistence type="predicted"/>
<protein>
    <submittedName>
        <fullName evidence="1">Uncharacterized protein</fullName>
    </submittedName>
</protein>
<organism evidence="1 2">
    <name type="scientific">Pseudomonas vanderleydeniana</name>
    <dbReference type="NCBI Taxonomy" id="2745495"/>
    <lineage>
        <taxon>Bacteria</taxon>
        <taxon>Pseudomonadati</taxon>
        <taxon>Pseudomonadota</taxon>
        <taxon>Gammaproteobacteria</taxon>
        <taxon>Pseudomonadales</taxon>
        <taxon>Pseudomonadaceae</taxon>
        <taxon>Pseudomonas</taxon>
    </lineage>
</organism>
<dbReference type="Proteomes" id="UP000634530">
    <property type="component" value="Chromosome"/>
</dbReference>
<evidence type="ECO:0000313" key="2">
    <source>
        <dbReference type="Proteomes" id="UP000634530"/>
    </source>
</evidence>
<accession>A0A9E6TUV8</accession>
<evidence type="ECO:0000313" key="1">
    <source>
        <dbReference type="EMBL" id="QXI30705.1"/>
    </source>
</evidence>
<sequence length="150" mass="17161">MDKQVYELTADDFAQYGAWFFPMDDSAEDELTVRPIGKEDVCSDFQVVIRTRFCCANGKEYIGYLYWDANASVEYLKPVMFMDDGTCLCFWNGIVKPAWEKHPGIFDFMSSNFPISFVSEPLFAMPSITGELEGLYYLSDAGVSIVFFYD</sequence>
<dbReference type="RefSeq" id="WP_186679610.1">
    <property type="nucleotide sequence ID" value="NZ_CP077093.1"/>
</dbReference>
<reference evidence="1 2" key="1">
    <citation type="journal article" date="2020" name="Microorganisms">
        <title>Reliable Identification of Environmental Pseudomonas Isolates Using the rpoD Gene.</title>
        <authorList>
            <consortium name="The Broad Institute Genome Sequencing Platform"/>
            <person name="Girard L."/>
            <person name="Lood C."/>
            <person name="Rokni-Zadeh H."/>
            <person name="van Noort V."/>
            <person name="Lavigne R."/>
            <person name="De Mot R."/>
        </authorList>
    </citation>
    <scope>NUCLEOTIDE SEQUENCE [LARGE SCALE GENOMIC DNA]</scope>
    <source>
        <strain evidence="1 2">RW8P3</strain>
    </source>
</reference>
<dbReference type="KEGG" id="pvw:HU752_012490"/>
<dbReference type="EMBL" id="CP077093">
    <property type="protein sequence ID" value="QXI30705.1"/>
    <property type="molecule type" value="Genomic_DNA"/>
</dbReference>
<name>A0A9E6TUV8_9PSED</name>